<feature type="compositionally biased region" description="Polar residues" evidence="1">
    <location>
        <begin position="98"/>
        <end position="116"/>
    </location>
</feature>
<feature type="domain" description="Insertion element IS402-like" evidence="2">
    <location>
        <begin position="11"/>
        <end position="86"/>
    </location>
</feature>
<gene>
    <name evidence="3" type="ORF">GKQ77_10610</name>
</gene>
<proteinExistence type="predicted"/>
<feature type="region of interest" description="Disordered" evidence="1">
    <location>
        <begin position="95"/>
        <end position="159"/>
    </location>
</feature>
<keyword evidence="4" id="KW-1185">Reference proteome</keyword>
<dbReference type="EMBL" id="WMBF01000079">
    <property type="protein sequence ID" value="MBW5422016.1"/>
    <property type="molecule type" value="Genomic_DNA"/>
</dbReference>
<evidence type="ECO:0000313" key="3">
    <source>
        <dbReference type="EMBL" id="MBW5422016.1"/>
    </source>
</evidence>
<dbReference type="Pfam" id="PF13340">
    <property type="entry name" value="DUF4096"/>
    <property type="match status" value="1"/>
</dbReference>
<dbReference type="PANTHER" id="PTHR30007:SF0">
    <property type="entry name" value="TRANSPOSASE"/>
    <property type="match status" value="1"/>
</dbReference>
<accession>A0ABS6YKT8</accession>
<dbReference type="InterPro" id="IPR025161">
    <property type="entry name" value="IS402-like_dom"/>
</dbReference>
<dbReference type="PANTHER" id="PTHR30007">
    <property type="entry name" value="PHP DOMAIN PROTEIN"/>
    <property type="match status" value="1"/>
</dbReference>
<sequence length="159" mass="17520">MRRRRYPSDTTDAELSVIEPLFPPPACTRPAGGGPEKHPRREIIDALRYVVSEGCRLRALPADFPPHQTVYGFFRRWIKSGAWHRIRDRSRREVRCQMGTSPNAVATVLDSQSVEASDTVGKHRTPHPRPPPAARTPNSPSSGRTPPTGARSPSGPGPS</sequence>
<reference evidence="3 4" key="1">
    <citation type="submission" date="2019-11" db="EMBL/GenBank/DDBJ databases">
        <authorList>
            <person name="Ay H."/>
        </authorList>
    </citation>
    <scope>NUCLEOTIDE SEQUENCE [LARGE SCALE GENOMIC DNA]</scope>
    <source>
        <strain evidence="3 4">BG9H</strain>
    </source>
</reference>
<comment type="caution">
    <text evidence="3">The sequence shown here is derived from an EMBL/GenBank/DDBJ whole genome shotgun (WGS) entry which is preliminary data.</text>
</comment>
<name>A0ABS6YKT8_9ACTN</name>
<protein>
    <submittedName>
        <fullName evidence="3">Transposase</fullName>
    </submittedName>
</protein>
<evidence type="ECO:0000256" key="1">
    <source>
        <dbReference type="SAM" id="MobiDB-lite"/>
    </source>
</evidence>
<organism evidence="3 4">
    <name type="scientific">Streptomyces anatolicus</name>
    <dbReference type="NCBI Taxonomy" id="2675858"/>
    <lineage>
        <taxon>Bacteria</taxon>
        <taxon>Bacillati</taxon>
        <taxon>Actinomycetota</taxon>
        <taxon>Actinomycetes</taxon>
        <taxon>Kitasatosporales</taxon>
        <taxon>Streptomycetaceae</taxon>
        <taxon>Streptomyces</taxon>
    </lineage>
</organism>
<dbReference type="Proteomes" id="UP001197114">
    <property type="component" value="Unassembled WGS sequence"/>
</dbReference>
<evidence type="ECO:0000313" key="4">
    <source>
        <dbReference type="Proteomes" id="UP001197114"/>
    </source>
</evidence>
<evidence type="ECO:0000259" key="2">
    <source>
        <dbReference type="Pfam" id="PF13340"/>
    </source>
</evidence>